<proteinExistence type="predicted"/>
<dbReference type="SMART" id="SM00667">
    <property type="entry name" value="LisH"/>
    <property type="match status" value="1"/>
</dbReference>
<dbReference type="GO" id="GO:0005634">
    <property type="term" value="C:nucleus"/>
    <property type="evidence" value="ECO:0007669"/>
    <property type="project" value="UniProtKB-SubCell"/>
</dbReference>
<dbReference type="GO" id="GO:0003697">
    <property type="term" value="F:single-stranded DNA binding"/>
    <property type="evidence" value="ECO:0007669"/>
    <property type="project" value="InterPro"/>
</dbReference>
<dbReference type="PANTHER" id="PTHR12610">
    <property type="entry name" value="SINGLE STRANDED DNA BINDING PROTEIN"/>
    <property type="match status" value="1"/>
</dbReference>
<evidence type="ECO:0000256" key="1">
    <source>
        <dbReference type="ARBA" id="ARBA00004123"/>
    </source>
</evidence>
<dbReference type="EMBL" id="BFAA01001234">
    <property type="protein sequence ID" value="GCB62210.1"/>
    <property type="molecule type" value="Genomic_DNA"/>
</dbReference>
<dbReference type="AlphaFoldDB" id="A0A401NMX1"/>
<dbReference type="PRINTS" id="PR01743">
    <property type="entry name" value="SSDNABINDING"/>
</dbReference>
<dbReference type="OrthoDB" id="5600002at2759"/>
<keyword evidence="2" id="KW-0238">DNA-binding</keyword>
<accession>A0A401NMX1</accession>
<comment type="caution">
    <text evidence="4">The sequence shown here is derived from an EMBL/GenBank/DDBJ whole genome shotgun (WGS) entry which is preliminary data.</text>
</comment>
<evidence type="ECO:0000313" key="4">
    <source>
        <dbReference type="EMBL" id="GCB62210.1"/>
    </source>
</evidence>
<dbReference type="PANTHER" id="PTHR12610:SF23">
    <property type="entry name" value="SINGLE-STRANDED DNA-BINDING PROTEIN 2"/>
    <property type="match status" value="1"/>
</dbReference>
<dbReference type="PROSITE" id="PS50896">
    <property type="entry name" value="LISH"/>
    <property type="match status" value="1"/>
</dbReference>
<protein>
    <submittedName>
        <fullName evidence="4">Uncharacterized protein</fullName>
    </submittedName>
</protein>
<dbReference type="OMA" id="YLTHVGA"/>
<dbReference type="STRING" id="75743.A0A401NMX1"/>
<comment type="subcellular location">
    <subcellularLocation>
        <location evidence="1">Nucleus</location>
    </subcellularLocation>
</comment>
<sequence length="116" mass="13537">MYAKGKSNTVPSDSQAREKLALYVYEYLLHVGAQKSAQTFLSEIRWEKNITLGEPPGFLHSWWCVFWDLYCAAPERRETCEHSSEAKAFHDYKLLQIAVGDTRFVIQVCLHRTRIR</sequence>
<evidence type="ECO:0000313" key="5">
    <source>
        <dbReference type="Proteomes" id="UP000288216"/>
    </source>
</evidence>
<keyword evidence="3" id="KW-0539">Nucleus</keyword>
<name>A0A401NMX1_SCYTO</name>
<evidence type="ECO:0000256" key="2">
    <source>
        <dbReference type="ARBA" id="ARBA00023125"/>
    </source>
</evidence>
<dbReference type="InterPro" id="IPR008116">
    <property type="entry name" value="SSDP_DNA-bd"/>
</dbReference>
<evidence type="ECO:0000256" key="3">
    <source>
        <dbReference type="ARBA" id="ARBA00023242"/>
    </source>
</evidence>
<dbReference type="InterPro" id="IPR006594">
    <property type="entry name" value="LisH"/>
</dbReference>
<organism evidence="4 5">
    <name type="scientific">Scyliorhinus torazame</name>
    <name type="common">Cloudy catshark</name>
    <name type="synonym">Catulus torazame</name>
    <dbReference type="NCBI Taxonomy" id="75743"/>
    <lineage>
        <taxon>Eukaryota</taxon>
        <taxon>Metazoa</taxon>
        <taxon>Chordata</taxon>
        <taxon>Craniata</taxon>
        <taxon>Vertebrata</taxon>
        <taxon>Chondrichthyes</taxon>
        <taxon>Elasmobranchii</taxon>
        <taxon>Galeomorphii</taxon>
        <taxon>Galeoidea</taxon>
        <taxon>Carcharhiniformes</taxon>
        <taxon>Scyliorhinidae</taxon>
        <taxon>Scyliorhinus</taxon>
    </lineage>
</organism>
<dbReference type="Proteomes" id="UP000288216">
    <property type="component" value="Unassembled WGS sequence"/>
</dbReference>
<reference evidence="4 5" key="1">
    <citation type="journal article" date="2018" name="Nat. Ecol. Evol.">
        <title>Shark genomes provide insights into elasmobranch evolution and the origin of vertebrates.</title>
        <authorList>
            <person name="Hara Y"/>
            <person name="Yamaguchi K"/>
            <person name="Onimaru K"/>
            <person name="Kadota M"/>
            <person name="Koyanagi M"/>
            <person name="Keeley SD"/>
            <person name="Tatsumi K"/>
            <person name="Tanaka K"/>
            <person name="Motone F"/>
            <person name="Kageyama Y"/>
            <person name="Nozu R"/>
            <person name="Adachi N"/>
            <person name="Nishimura O"/>
            <person name="Nakagawa R"/>
            <person name="Tanegashima C"/>
            <person name="Kiyatake I"/>
            <person name="Matsumoto R"/>
            <person name="Murakumo K"/>
            <person name="Nishida K"/>
            <person name="Terakita A"/>
            <person name="Kuratani S"/>
            <person name="Sato K"/>
            <person name="Hyodo S Kuraku.S."/>
        </authorList>
    </citation>
    <scope>NUCLEOTIDE SEQUENCE [LARGE SCALE GENOMIC DNA]</scope>
</reference>
<dbReference type="GO" id="GO:0045944">
    <property type="term" value="P:positive regulation of transcription by RNA polymerase II"/>
    <property type="evidence" value="ECO:0007669"/>
    <property type="project" value="TreeGrafter"/>
</dbReference>
<gene>
    <name evidence="4" type="ORF">scyTo_0004215</name>
</gene>
<keyword evidence="5" id="KW-1185">Reference proteome</keyword>